<reference evidence="4 5" key="1">
    <citation type="submission" date="2017-08" db="EMBL/GenBank/DDBJ databases">
        <title>Resequencing and Reannotation of the genome of Pyrococcus furiosus type strain DSM3638.</title>
        <authorList>
            <person name="Reichelt R.M."/>
            <person name="Bunk B."/>
        </authorList>
    </citation>
    <scope>NUCLEOTIDE SEQUENCE [LARGE SCALE GENOMIC DNA]</scope>
    <source>
        <strain evidence="4 5">DSM 3638</strain>
    </source>
</reference>
<dbReference type="AlphaFoldDB" id="A0A5C0XQ38"/>
<keyword evidence="2" id="KW-1133">Transmembrane helix</keyword>
<comment type="similarity">
    <text evidence="1">Belongs to the UPF0252 family.</text>
</comment>
<dbReference type="GeneID" id="13300803"/>
<dbReference type="InterPro" id="IPR007562">
    <property type="entry name" value="Transglutaminase-like_domain"/>
</dbReference>
<dbReference type="OrthoDB" id="86147at2157"/>
<feature type="transmembrane region" description="Helical" evidence="2">
    <location>
        <begin position="100"/>
        <end position="119"/>
    </location>
</feature>
<dbReference type="Gene3D" id="3.10.620.30">
    <property type="match status" value="1"/>
</dbReference>
<keyword evidence="2" id="KW-0472">Membrane</keyword>
<dbReference type="EMBL" id="CP023154">
    <property type="protein sequence ID" value="QEK79123.1"/>
    <property type="molecule type" value="Genomic_DNA"/>
</dbReference>
<keyword evidence="2" id="KW-0812">Transmembrane</keyword>
<accession>A0A5C0XQ38</accession>
<sequence length="338" mass="39907">MKELDQILEKCAEEIDPLSHEIAERIRKLKNLPKDEMFLEYLRIIDFTSTTKIPWRKKNYILIILWKYGEKIERLLYSRLEHFGRANVPKRYFRLVDGKILSMLFLVFILFPAFTSHIWSFRLGYEEIQVGKEITFNENLCEYRTAWLYDFKASMVCTIKYGYGKVNIRLNSTNPMEAGVEVQRFISQIPYDYARLESGFSYIQTPRETIGRRIGVCSDFAILTAQVLLDNNVSPVYIIHTLFKGDITGGHATAALFINGTLWIFDWGSAPVTFSEYLDTIDRLWEVREVRVYRLTESSIVLDRVYKGEPESDAWRYVYTLTMLIGIFIIKRREWLWI</sequence>
<protein>
    <recommendedName>
        <fullName evidence="3">Transglutaminase-like domain-containing protein</fullName>
    </recommendedName>
</protein>
<dbReference type="Proteomes" id="UP000324354">
    <property type="component" value="Chromosome"/>
</dbReference>
<dbReference type="GeneID" id="41713311"/>
<name>A0A5C0XQ38_PYRFU</name>
<proteinExistence type="inferred from homology"/>
<dbReference type="RefSeq" id="WP_011012643.1">
    <property type="nucleotide sequence ID" value="NC_003413.1"/>
</dbReference>
<dbReference type="Pfam" id="PF04473">
    <property type="entry name" value="DUF553"/>
    <property type="match status" value="1"/>
</dbReference>
<feature type="domain" description="Transglutaminase-like" evidence="3">
    <location>
        <begin position="163"/>
        <end position="293"/>
    </location>
</feature>
<evidence type="ECO:0000313" key="5">
    <source>
        <dbReference type="Proteomes" id="UP000324354"/>
    </source>
</evidence>
<evidence type="ECO:0000313" key="4">
    <source>
        <dbReference type="EMBL" id="QEK79123.1"/>
    </source>
</evidence>
<organism evidence="4 5">
    <name type="scientific">Pyrococcus furiosus (strain ATCC 43587 / DSM 3638 / JCM 8422 / Vc1)</name>
    <dbReference type="NCBI Taxonomy" id="186497"/>
    <lineage>
        <taxon>Archaea</taxon>
        <taxon>Methanobacteriati</taxon>
        <taxon>Methanobacteriota</taxon>
        <taxon>Thermococci</taxon>
        <taxon>Thermococcales</taxon>
        <taxon>Thermococcaceae</taxon>
        <taxon>Pyrococcus</taxon>
    </lineage>
</organism>
<evidence type="ECO:0000256" key="1">
    <source>
        <dbReference type="ARBA" id="ARBA00007458"/>
    </source>
</evidence>
<gene>
    <name evidence="4" type="ORF">PFDSM3638_07515</name>
</gene>
<evidence type="ECO:0000256" key="2">
    <source>
        <dbReference type="SAM" id="Phobius"/>
    </source>
</evidence>
<evidence type="ECO:0000259" key="3">
    <source>
        <dbReference type="Pfam" id="PF04473"/>
    </source>
</evidence>
<dbReference type="KEGG" id="pfu:PF1496"/>
<dbReference type="SMR" id="A0A5C0XQ38"/>